<reference evidence="3" key="1">
    <citation type="journal article" date="2017" name="Nat. Commun.">
        <title>The North American bullfrog draft genome provides insight into hormonal regulation of long noncoding RNA.</title>
        <authorList>
            <person name="Hammond S.A."/>
            <person name="Warren R.L."/>
            <person name="Vandervalk B.P."/>
            <person name="Kucuk E."/>
            <person name="Khan H."/>
            <person name="Gibb E.A."/>
            <person name="Pandoh P."/>
            <person name="Kirk H."/>
            <person name="Zhao Y."/>
            <person name="Jones M."/>
            <person name="Mungall A.J."/>
            <person name="Coope R."/>
            <person name="Pleasance S."/>
            <person name="Moore R.A."/>
            <person name="Holt R.A."/>
            <person name="Round J.M."/>
            <person name="Ohora S."/>
            <person name="Walle B.V."/>
            <person name="Veldhoen N."/>
            <person name="Helbing C.C."/>
            <person name="Birol I."/>
        </authorList>
    </citation>
    <scope>NUCLEOTIDE SEQUENCE [LARGE SCALE GENOMIC DNA]</scope>
</reference>
<dbReference type="EMBL" id="KV928903">
    <property type="protein sequence ID" value="PIO34788.1"/>
    <property type="molecule type" value="Genomic_DNA"/>
</dbReference>
<keyword evidence="3" id="KW-1185">Reference proteome</keyword>
<name>A0A2G9S3P9_AQUCT</name>
<proteinExistence type="predicted"/>
<keyword evidence="1" id="KW-0812">Transmembrane</keyword>
<evidence type="ECO:0000313" key="2">
    <source>
        <dbReference type="EMBL" id="PIO34788.1"/>
    </source>
</evidence>
<gene>
    <name evidence="2" type="ORF">AB205_0040450</name>
</gene>
<evidence type="ECO:0000313" key="3">
    <source>
        <dbReference type="Proteomes" id="UP000228934"/>
    </source>
</evidence>
<accession>A0A2G9S3P9</accession>
<protein>
    <submittedName>
        <fullName evidence="2">Uncharacterized protein</fullName>
    </submittedName>
</protein>
<dbReference type="Proteomes" id="UP000228934">
    <property type="component" value="Unassembled WGS sequence"/>
</dbReference>
<organism evidence="2 3">
    <name type="scientific">Aquarana catesbeiana</name>
    <name type="common">American bullfrog</name>
    <name type="synonym">Rana catesbeiana</name>
    <dbReference type="NCBI Taxonomy" id="8400"/>
    <lineage>
        <taxon>Eukaryota</taxon>
        <taxon>Metazoa</taxon>
        <taxon>Chordata</taxon>
        <taxon>Craniata</taxon>
        <taxon>Vertebrata</taxon>
        <taxon>Euteleostomi</taxon>
        <taxon>Amphibia</taxon>
        <taxon>Batrachia</taxon>
        <taxon>Anura</taxon>
        <taxon>Neobatrachia</taxon>
        <taxon>Ranoidea</taxon>
        <taxon>Ranidae</taxon>
        <taxon>Aquarana</taxon>
    </lineage>
</organism>
<evidence type="ECO:0000256" key="1">
    <source>
        <dbReference type="SAM" id="Phobius"/>
    </source>
</evidence>
<sequence length="184" mass="20089">MYVWQHTPSFFLHDALPCLPGISIHASLSGSFPFFLHFRSVVSVLLFGGFAWMLLSSLLSLSFSWSLIRFPFHPCILLSHSAVHLHGWVANLISHLHLPLQVCLGGPGLPWMVPCGAAPIGPSTSAPGGVVSPIAERCMASATISRTTIYQDTRLLLTSGTRSHETRRAIIVVFLTSVIPFLIF</sequence>
<keyword evidence="1" id="KW-1133">Transmembrane helix</keyword>
<keyword evidence="1" id="KW-0472">Membrane</keyword>
<dbReference type="AlphaFoldDB" id="A0A2G9S3P9"/>
<feature type="transmembrane region" description="Helical" evidence="1">
    <location>
        <begin position="41"/>
        <end position="63"/>
    </location>
</feature>